<sequence length="497" mass="55005">MATQKKITLVGLVLMIFGSIFGFANTTVAYYLMGYGGIIWYIIAAICFFLPSSLMFAEYGSTFKESHGGIYSWLAESIGPRPAFIGTFIWLASWIIWMVSTASKVWIPFSTFIFGSDKTQSWHLLGLTSNATIGLLGIIFFILITALATNGIERISQFASFGGTLIAILNVGFILVSLFILIKNGFHLAEPIHGIHTFVSSPNAAYKSLIGMLSFVVFAVFAYGGMETMGGVTDSMDKPAKNFPKGLIFATVLITISYALSIFIWGISASWNSVLNNKTTNLGNITYVLMQNLGYFLGESLNLSHASALLIGTWFARITGFTMFFSYLGAFFVLIYSPLKSFVLGTPKGLWPKGFAETNKAGMPARAMWCQAAFVSVLIFLVSFGGKDAQVFYNVLTQMANVSTTLPYLFLVTAFPFFKKRTDLERPFVIYKSKGWTNFITVVVDLVLVFGIIFTIVEPILEGQYLDAFEIIIGPIVFGLIAWLLYSRYEHRQTVKN</sequence>
<dbReference type="STRING" id="375175.AYR53_09690"/>
<dbReference type="Pfam" id="PF13520">
    <property type="entry name" value="AA_permease_2"/>
    <property type="match status" value="1"/>
</dbReference>
<keyword evidence="5" id="KW-1133">Transmembrane helix</keyword>
<evidence type="ECO:0000256" key="3">
    <source>
        <dbReference type="ARBA" id="ARBA00022475"/>
    </source>
</evidence>
<name>A0A192H2H0_9LACO</name>
<keyword evidence="3" id="KW-1003">Cell membrane</keyword>
<dbReference type="InterPro" id="IPR002293">
    <property type="entry name" value="AA/rel_permease1"/>
</dbReference>
<gene>
    <name evidence="7" type="ORF">AYR53_09690</name>
</gene>
<organism evidence="7 8">
    <name type="scientific">Loigolactobacillus backii</name>
    <dbReference type="NCBI Taxonomy" id="375175"/>
    <lineage>
        <taxon>Bacteria</taxon>
        <taxon>Bacillati</taxon>
        <taxon>Bacillota</taxon>
        <taxon>Bacilli</taxon>
        <taxon>Lactobacillales</taxon>
        <taxon>Lactobacillaceae</taxon>
        <taxon>Loigolactobacillus</taxon>
    </lineage>
</organism>
<dbReference type="Proteomes" id="UP000078582">
    <property type="component" value="Chromosome"/>
</dbReference>
<dbReference type="PANTHER" id="PTHR42770">
    <property type="entry name" value="AMINO ACID TRANSPORTER-RELATED"/>
    <property type="match status" value="1"/>
</dbReference>
<evidence type="ECO:0000256" key="1">
    <source>
        <dbReference type="ARBA" id="ARBA00004651"/>
    </source>
</evidence>
<dbReference type="NCBIfam" id="NF011775">
    <property type="entry name" value="PRK15238.1"/>
    <property type="match status" value="1"/>
</dbReference>
<dbReference type="PIRSF" id="PIRSF006060">
    <property type="entry name" value="AA_transporter"/>
    <property type="match status" value="1"/>
</dbReference>
<keyword evidence="8" id="KW-1185">Reference proteome</keyword>
<protein>
    <submittedName>
        <fullName evidence="7">Glutamate/gamma-aminobutyrate family transporter YjeM</fullName>
    </submittedName>
</protein>
<evidence type="ECO:0000313" key="7">
    <source>
        <dbReference type="EMBL" id="ANK63009.1"/>
    </source>
</evidence>
<evidence type="ECO:0000313" key="8">
    <source>
        <dbReference type="Proteomes" id="UP000078582"/>
    </source>
</evidence>
<dbReference type="RefSeq" id="WP_068280488.1">
    <property type="nucleotide sequence ID" value="NZ_CP014873.1"/>
</dbReference>
<evidence type="ECO:0000256" key="5">
    <source>
        <dbReference type="ARBA" id="ARBA00022989"/>
    </source>
</evidence>
<keyword evidence="2" id="KW-0813">Transport</keyword>
<dbReference type="InterPro" id="IPR050367">
    <property type="entry name" value="APC_superfamily"/>
</dbReference>
<evidence type="ECO:0000256" key="2">
    <source>
        <dbReference type="ARBA" id="ARBA00022448"/>
    </source>
</evidence>
<proteinExistence type="predicted"/>
<keyword evidence="4" id="KW-0812">Transmembrane</keyword>
<dbReference type="Gene3D" id="1.20.1740.10">
    <property type="entry name" value="Amino acid/polyamine transporter I"/>
    <property type="match status" value="1"/>
</dbReference>
<comment type="subcellular location">
    <subcellularLocation>
        <location evidence="1">Cell membrane</location>
        <topology evidence="1">Multi-pass membrane protein</topology>
    </subcellularLocation>
</comment>
<evidence type="ECO:0000256" key="4">
    <source>
        <dbReference type="ARBA" id="ARBA00022692"/>
    </source>
</evidence>
<dbReference type="AlphaFoldDB" id="A0A192H2H0"/>
<evidence type="ECO:0000256" key="6">
    <source>
        <dbReference type="ARBA" id="ARBA00023136"/>
    </source>
</evidence>
<dbReference type="PANTHER" id="PTHR42770:SF15">
    <property type="entry name" value="GLUTAMATE_GAMMA-AMINOBUTYRATE ANTIPORTER-RELATED"/>
    <property type="match status" value="1"/>
</dbReference>
<dbReference type="OrthoDB" id="92719at2"/>
<accession>A0A192H2H0</accession>
<dbReference type="GO" id="GO:0022857">
    <property type="term" value="F:transmembrane transporter activity"/>
    <property type="evidence" value="ECO:0007669"/>
    <property type="project" value="InterPro"/>
</dbReference>
<reference evidence="7 8" key="1">
    <citation type="submission" date="2016-03" db="EMBL/GenBank/DDBJ databases">
        <title>Pediococcus and Lactobacillus from brewery environment - whole genome sequencing and assembly.</title>
        <authorList>
            <person name="Behr J."/>
            <person name="Geissler A.J."/>
            <person name="Vogel R.F."/>
        </authorList>
    </citation>
    <scope>NUCLEOTIDE SEQUENCE [LARGE SCALE GENOMIC DNA]</scope>
    <source>
        <strain evidence="7 8">TMW 1.1989</strain>
    </source>
</reference>
<dbReference type="GO" id="GO:0005886">
    <property type="term" value="C:plasma membrane"/>
    <property type="evidence" value="ECO:0007669"/>
    <property type="project" value="UniProtKB-SubCell"/>
</dbReference>
<keyword evidence="6" id="KW-0472">Membrane</keyword>
<dbReference type="EMBL" id="CP014873">
    <property type="protein sequence ID" value="ANK63009.1"/>
    <property type="molecule type" value="Genomic_DNA"/>
</dbReference>
<dbReference type="GeneID" id="42982527"/>